<feature type="compositionally biased region" description="Gly residues" evidence="6">
    <location>
        <begin position="61"/>
        <end position="72"/>
    </location>
</feature>
<evidence type="ECO:0000313" key="9">
    <source>
        <dbReference type="Proteomes" id="UP001044222"/>
    </source>
</evidence>
<dbReference type="PANTHER" id="PTHR23069">
    <property type="entry name" value="AAA DOMAIN-CONTAINING"/>
    <property type="match status" value="1"/>
</dbReference>
<evidence type="ECO:0000256" key="3">
    <source>
        <dbReference type="ARBA" id="ARBA00022840"/>
    </source>
</evidence>
<dbReference type="PROSITE" id="PS50014">
    <property type="entry name" value="BROMODOMAIN_2"/>
    <property type="match status" value="1"/>
</dbReference>
<dbReference type="Gene3D" id="1.20.920.10">
    <property type="entry name" value="Bromodomain-like"/>
    <property type="match status" value="1"/>
</dbReference>
<evidence type="ECO:0000256" key="2">
    <source>
        <dbReference type="ARBA" id="ARBA00022741"/>
    </source>
</evidence>
<sequence length="425" mass="46359">MRSISPDTFGVSPGYLTARRFQMEIRRAPLLRRDGGCPAPDSTGGPPRIKQRVPSVSAAGAPGGAGPGGGPGPRRLSSEERRRLEEQEENTLRELRLFLRDVTKRLATDKRFSIFSKPVDIEEVSDYLEVIRQPMDLSTMMTKIDTHKYLTVKDFLSDIDLICSNALEYNPDKDPGDKIIRHRACSLKDTAHAMFASEMDVEFSRMCEDIKEARRKRGVEAEPQQDPPPRAPAPRKVAGEEAAGNVQGEGPETSPSKCTNHIKRKARRRPSWGRGIIRKKKTYLKKEEAEGRSWTRGGGRGRGGPSDTALTQDEDSSCDAMDPPPAQNGPEANGHTLSTEEESSNEPPAPAPPPPLPRPSGKPRPEPPAAGLHERRRIPGQPGQRGQPKGGRRGGARPRPASQEGGASEGVTGRSVRGVERGGPR</sequence>
<keyword evidence="3" id="KW-0067">ATP-binding</keyword>
<dbReference type="GO" id="GO:0003682">
    <property type="term" value="F:chromatin binding"/>
    <property type="evidence" value="ECO:0007669"/>
    <property type="project" value="TreeGrafter"/>
</dbReference>
<dbReference type="GO" id="GO:0005524">
    <property type="term" value="F:ATP binding"/>
    <property type="evidence" value="ECO:0007669"/>
    <property type="project" value="UniProtKB-KW"/>
</dbReference>
<feature type="compositionally biased region" description="Pro residues" evidence="6">
    <location>
        <begin position="347"/>
        <end position="368"/>
    </location>
</feature>
<feature type="compositionally biased region" description="Basic and acidic residues" evidence="6">
    <location>
        <begin position="284"/>
        <end position="293"/>
    </location>
</feature>
<proteinExistence type="inferred from homology"/>
<evidence type="ECO:0000259" key="7">
    <source>
        <dbReference type="PROSITE" id="PS50014"/>
    </source>
</evidence>
<feature type="region of interest" description="Disordered" evidence="6">
    <location>
        <begin position="214"/>
        <end position="425"/>
    </location>
</feature>
<dbReference type="GO" id="GO:0045815">
    <property type="term" value="P:transcription initiation-coupled chromatin remodeling"/>
    <property type="evidence" value="ECO:0007669"/>
    <property type="project" value="TreeGrafter"/>
</dbReference>
<comment type="caution">
    <text evidence="8">The sequence shown here is derived from an EMBL/GenBank/DDBJ whole genome shotgun (WGS) entry which is preliminary data.</text>
</comment>
<evidence type="ECO:0000256" key="4">
    <source>
        <dbReference type="ARBA" id="ARBA00023117"/>
    </source>
</evidence>
<protein>
    <recommendedName>
        <fullName evidence="7">Bromo domain-containing protein</fullName>
    </recommendedName>
</protein>
<dbReference type="GO" id="GO:0016887">
    <property type="term" value="F:ATP hydrolysis activity"/>
    <property type="evidence" value="ECO:0007669"/>
    <property type="project" value="TreeGrafter"/>
</dbReference>
<keyword evidence="4 5" id="KW-0103">Bromodomain</keyword>
<dbReference type="Pfam" id="PF00439">
    <property type="entry name" value="Bromodomain"/>
    <property type="match status" value="1"/>
</dbReference>
<comment type="similarity">
    <text evidence="1">Belongs to the AAA ATPase family.</text>
</comment>
<dbReference type="GO" id="GO:0006334">
    <property type="term" value="P:nucleosome assembly"/>
    <property type="evidence" value="ECO:0007669"/>
    <property type="project" value="TreeGrafter"/>
</dbReference>
<dbReference type="InterPro" id="IPR001487">
    <property type="entry name" value="Bromodomain"/>
</dbReference>
<feature type="compositionally biased region" description="Basic and acidic residues" evidence="6">
    <location>
        <begin position="76"/>
        <end position="87"/>
    </location>
</feature>
<accession>A0A9D3MI08</accession>
<evidence type="ECO:0000256" key="1">
    <source>
        <dbReference type="ARBA" id="ARBA00006914"/>
    </source>
</evidence>
<evidence type="ECO:0000256" key="5">
    <source>
        <dbReference type="PROSITE-ProRule" id="PRU00035"/>
    </source>
</evidence>
<gene>
    <name evidence="8" type="ORF">ANANG_G00114180</name>
</gene>
<dbReference type="SUPFAM" id="SSF47370">
    <property type="entry name" value="Bromodomain"/>
    <property type="match status" value="1"/>
</dbReference>
<dbReference type="EMBL" id="JAFIRN010000006">
    <property type="protein sequence ID" value="KAG5846368.1"/>
    <property type="molecule type" value="Genomic_DNA"/>
</dbReference>
<feature type="compositionally biased region" description="Basic residues" evidence="6">
    <location>
        <begin position="260"/>
        <end position="283"/>
    </location>
</feature>
<evidence type="ECO:0000256" key="6">
    <source>
        <dbReference type="SAM" id="MobiDB-lite"/>
    </source>
</evidence>
<reference evidence="8" key="1">
    <citation type="submission" date="2021-01" db="EMBL/GenBank/DDBJ databases">
        <title>A chromosome-scale assembly of European eel, Anguilla anguilla.</title>
        <authorList>
            <person name="Henkel C."/>
            <person name="Jong-Raadsen S.A."/>
            <person name="Dufour S."/>
            <person name="Weltzien F.-A."/>
            <person name="Palstra A.P."/>
            <person name="Pelster B."/>
            <person name="Spaink H.P."/>
            <person name="Van Den Thillart G.E."/>
            <person name="Jansen H."/>
            <person name="Zahm M."/>
            <person name="Klopp C."/>
            <person name="Cedric C."/>
            <person name="Louis A."/>
            <person name="Berthelot C."/>
            <person name="Parey E."/>
            <person name="Roest Crollius H."/>
            <person name="Montfort J."/>
            <person name="Robinson-Rechavi M."/>
            <person name="Bucao C."/>
            <person name="Bouchez O."/>
            <person name="Gislard M."/>
            <person name="Lluch J."/>
            <person name="Milhes M."/>
            <person name="Lampietro C."/>
            <person name="Lopez Roques C."/>
            <person name="Donnadieu C."/>
            <person name="Braasch I."/>
            <person name="Desvignes T."/>
            <person name="Postlethwait J."/>
            <person name="Bobe J."/>
            <person name="Guiguen Y."/>
            <person name="Dirks R."/>
        </authorList>
    </citation>
    <scope>NUCLEOTIDE SEQUENCE</scope>
    <source>
        <strain evidence="8">Tag_6206</strain>
        <tissue evidence="8">Liver</tissue>
    </source>
</reference>
<dbReference type="SMART" id="SM00297">
    <property type="entry name" value="BROMO"/>
    <property type="match status" value="1"/>
</dbReference>
<dbReference type="InterPro" id="IPR018359">
    <property type="entry name" value="Bromodomain_CS"/>
</dbReference>
<dbReference type="CDD" id="cd05528">
    <property type="entry name" value="Bromo_AAA"/>
    <property type="match status" value="1"/>
</dbReference>
<feature type="region of interest" description="Disordered" evidence="6">
    <location>
        <begin position="27"/>
        <end position="87"/>
    </location>
</feature>
<dbReference type="GO" id="GO:0005634">
    <property type="term" value="C:nucleus"/>
    <property type="evidence" value="ECO:0007669"/>
    <property type="project" value="TreeGrafter"/>
</dbReference>
<evidence type="ECO:0000313" key="8">
    <source>
        <dbReference type="EMBL" id="KAG5846368.1"/>
    </source>
</evidence>
<dbReference type="FunFam" id="1.20.920.10:FF:000021">
    <property type="entry name" value="ATPase family AAA domain-containing protein 2"/>
    <property type="match status" value="1"/>
</dbReference>
<dbReference type="InterPro" id="IPR045199">
    <property type="entry name" value="ATAD2-like"/>
</dbReference>
<dbReference type="Proteomes" id="UP001044222">
    <property type="component" value="Unassembled WGS sequence"/>
</dbReference>
<dbReference type="InterPro" id="IPR036427">
    <property type="entry name" value="Bromodomain-like_sf"/>
</dbReference>
<dbReference type="GO" id="GO:0042393">
    <property type="term" value="F:histone binding"/>
    <property type="evidence" value="ECO:0007669"/>
    <property type="project" value="TreeGrafter"/>
</dbReference>
<keyword evidence="2" id="KW-0547">Nucleotide-binding</keyword>
<organism evidence="8 9">
    <name type="scientific">Anguilla anguilla</name>
    <name type="common">European freshwater eel</name>
    <name type="synonym">Muraena anguilla</name>
    <dbReference type="NCBI Taxonomy" id="7936"/>
    <lineage>
        <taxon>Eukaryota</taxon>
        <taxon>Metazoa</taxon>
        <taxon>Chordata</taxon>
        <taxon>Craniata</taxon>
        <taxon>Vertebrata</taxon>
        <taxon>Euteleostomi</taxon>
        <taxon>Actinopterygii</taxon>
        <taxon>Neopterygii</taxon>
        <taxon>Teleostei</taxon>
        <taxon>Anguilliformes</taxon>
        <taxon>Anguillidae</taxon>
        <taxon>Anguilla</taxon>
    </lineage>
</organism>
<dbReference type="GO" id="GO:0006337">
    <property type="term" value="P:nucleosome disassembly"/>
    <property type="evidence" value="ECO:0007669"/>
    <property type="project" value="TreeGrafter"/>
</dbReference>
<feature type="domain" description="Bromo" evidence="7">
    <location>
        <begin position="107"/>
        <end position="170"/>
    </location>
</feature>
<name>A0A9D3MI08_ANGAN</name>
<dbReference type="PRINTS" id="PR00503">
    <property type="entry name" value="BROMODOMAIN"/>
</dbReference>
<keyword evidence="9" id="KW-1185">Reference proteome</keyword>
<dbReference type="PROSITE" id="PS00633">
    <property type="entry name" value="BROMODOMAIN_1"/>
    <property type="match status" value="1"/>
</dbReference>
<dbReference type="AlphaFoldDB" id="A0A9D3MI08"/>
<dbReference type="PANTHER" id="PTHR23069:SF5">
    <property type="entry name" value="ATPASE FAMILY AAA DOMAIN-CONTAINING PROTEIN 2B"/>
    <property type="match status" value="1"/>
</dbReference>